<keyword evidence="1" id="KW-0732">Signal</keyword>
<evidence type="ECO:0000313" key="2">
    <source>
        <dbReference type="EMBL" id="PND32108.1"/>
    </source>
</evidence>
<comment type="caution">
    <text evidence="2">The sequence shown here is derived from an EMBL/GenBank/DDBJ whole genome shotgun (WGS) entry which is preliminary data.</text>
</comment>
<proteinExistence type="predicted"/>
<organism evidence="2 3">
    <name type="scientific">Achromobacter pulmonis</name>
    <dbReference type="NCBI Taxonomy" id="1389932"/>
    <lineage>
        <taxon>Bacteria</taxon>
        <taxon>Pseudomonadati</taxon>
        <taxon>Pseudomonadota</taxon>
        <taxon>Betaproteobacteria</taxon>
        <taxon>Burkholderiales</taxon>
        <taxon>Alcaligenaceae</taxon>
        <taxon>Achromobacter</taxon>
    </lineage>
</organism>
<sequence>MKTALFFRVAVPAALAAAALLSGPASAQSAAASPDDNSTVTREDVMRDLAAWKQAGLENSWSGDSTPDVYSPQYRASYRQYMDTVKPAAAPPVRAQ</sequence>
<accession>A0A2N8KF73</accession>
<protein>
    <recommendedName>
        <fullName evidence="4">DUF4148 domain-containing protein</fullName>
    </recommendedName>
</protein>
<dbReference type="Proteomes" id="UP000235994">
    <property type="component" value="Unassembled WGS sequence"/>
</dbReference>
<evidence type="ECO:0000256" key="1">
    <source>
        <dbReference type="SAM" id="SignalP"/>
    </source>
</evidence>
<reference evidence="2 3" key="1">
    <citation type="submission" date="2018-01" db="EMBL/GenBank/DDBJ databases">
        <title>The draft genome of an aniline degradation strain ANB-1.</title>
        <authorList>
            <person name="Zhang L."/>
            <person name="Jiang J."/>
        </authorList>
    </citation>
    <scope>NUCLEOTIDE SEQUENCE [LARGE SCALE GENOMIC DNA]</scope>
    <source>
        <strain evidence="2 3">ANB-1</strain>
    </source>
</reference>
<keyword evidence="3" id="KW-1185">Reference proteome</keyword>
<dbReference type="InterPro" id="IPR025421">
    <property type="entry name" value="DUF4148"/>
</dbReference>
<feature type="chain" id="PRO_5014744078" description="DUF4148 domain-containing protein" evidence="1">
    <location>
        <begin position="28"/>
        <end position="96"/>
    </location>
</feature>
<evidence type="ECO:0000313" key="3">
    <source>
        <dbReference type="Proteomes" id="UP000235994"/>
    </source>
</evidence>
<feature type="signal peptide" evidence="1">
    <location>
        <begin position="1"/>
        <end position="27"/>
    </location>
</feature>
<dbReference type="EMBL" id="POQS01000005">
    <property type="protein sequence ID" value="PND32108.1"/>
    <property type="molecule type" value="Genomic_DNA"/>
</dbReference>
<name>A0A2N8KF73_9BURK</name>
<dbReference type="RefSeq" id="WP_102774317.1">
    <property type="nucleotide sequence ID" value="NZ_POQS01000005.1"/>
</dbReference>
<dbReference type="AlphaFoldDB" id="A0A2N8KF73"/>
<evidence type="ECO:0008006" key="4">
    <source>
        <dbReference type="Google" id="ProtNLM"/>
    </source>
</evidence>
<gene>
    <name evidence="2" type="ORF">C1I89_20000</name>
</gene>
<dbReference type="Pfam" id="PF13663">
    <property type="entry name" value="DUF4148"/>
    <property type="match status" value="1"/>
</dbReference>